<reference evidence="2 3" key="1">
    <citation type="journal article" date="2019" name="Commun. Biol.">
        <title>The bagworm genome reveals a unique fibroin gene that provides high tensile strength.</title>
        <authorList>
            <person name="Kono N."/>
            <person name="Nakamura H."/>
            <person name="Ohtoshi R."/>
            <person name="Tomita M."/>
            <person name="Numata K."/>
            <person name="Arakawa K."/>
        </authorList>
    </citation>
    <scope>NUCLEOTIDE SEQUENCE [LARGE SCALE GENOMIC DNA]</scope>
</reference>
<protein>
    <submittedName>
        <fullName evidence="2">Uncharacterized protein</fullName>
    </submittedName>
</protein>
<keyword evidence="3" id="KW-1185">Reference proteome</keyword>
<feature type="region of interest" description="Disordered" evidence="1">
    <location>
        <begin position="74"/>
        <end position="97"/>
    </location>
</feature>
<evidence type="ECO:0000313" key="2">
    <source>
        <dbReference type="EMBL" id="GBP71086.1"/>
    </source>
</evidence>
<comment type="caution">
    <text evidence="2">The sequence shown here is derived from an EMBL/GenBank/DDBJ whole genome shotgun (WGS) entry which is preliminary data.</text>
</comment>
<dbReference type="OrthoDB" id="7392594at2759"/>
<dbReference type="Proteomes" id="UP000299102">
    <property type="component" value="Unassembled WGS sequence"/>
</dbReference>
<sequence length="97" mass="10860">MGVPSSRAGTTDITGAVEWCGAAGGRRVAGGSGRNGRWAARDVNVEGGNTASDWRKEARRYRIWDRGSIDKTERRLARRQSPSFRPRERLPSRWRCS</sequence>
<gene>
    <name evidence="2" type="ORF">EVAR_53366_1</name>
</gene>
<accession>A0A4C1Y5B0</accession>
<organism evidence="2 3">
    <name type="scientific">Eumeta variegata</name>
    <name type="common">Bagworm moth</name>
    <name type="synonym">Eumeta japonica</name>
    <dbReference type="NCBI Taxonomy" id="151549"/>
    <lineage>
        <taxon>Eukaryota</taxon>
        <taxon>Metazoa</taxon>
        <taxon>Ecdysozoa</taxon>
        <taxon>Arthropoda</taxon>
        <taxon>Hexapoda</taxon>
        <taxon>Insecta</taxon>
        <taxon>Pterygota</taxon>
        <taxon>Neoptera</taxon>
        <taxon>Endopterygota</taxon>
        <taxon>Lepidoptera</taxon>
        <taxon>Glossata</taxon>
        <taxon>Ditrysia</taxon>
        <taxon>Tineoidea</taxon>
        <taxon>Psychidae</taxon>
        <taxon>Oiketicinae</taxon>
        <taxon>Eumeta</taxon>
    </lineage>
</organism>
<evidence type="ECO:0000256" key="1">
    <source>
        <dbReference type="SAM" id="MobiDB-lite"/>
    </source>
</evidence>
<proteinExistence type="predicted"/>
<dbReference type="EMBL" id="BGZK01001097">
    <property type="protein sequence ID" value="GBP71086.1"/>
    <property type="molecule type" value="Genomic_DNA"/>
</dbReference>
<name>A0A4C1Y5B0_EUMVA</name>
<evidence type="ECO:0000313" key="3">
    <source>
        <dbReference type="Proteomes" id="UP000299102"/>
    </source>
</evidence>
<dbReference type="AlphaFoldDB" id="A0A4C1Y5B0"/>